<dbReference type="GO" id="GO:0031490">
    <property type="term" value="F:chromatin DNA binding"/>
    <property type="evidence" value="ECO:0007669"/>
    <property type="project" value="InterPro"/>
</dbReference>
<dbReference type="PANTHER" id="PTHR33137:SF29">
    <property type="entry name" value="MEDIATOR COMPLEX SUBUNIT 15 KIX DOMAIN-CONTAINING PROTEIN"/>
    <property type="match status" value="1"/>
</dbReference>
<evidence type="ECO:0000313" key="1">
    <source>
        <dbReference type="EnsemblPlants" id="EMT16643"/>
    </source>
</evidence>
<protein>
    <recommendedName>
        <fullName evidence="2">Mediator complex subunit 15 KIX domain-containing protein</fullName>
    </recommendedName>
</protein>
<dbReference type="InterPro" id="IPR044661">
    <property type="entry name" value="MED15a/b/c-like"/>
</dbReference>
<organism evidence="1">
    <name type="scientific">Aegilops tauschii</name>
    <name type="common">Tausch's goatgrass</name>
    <name type="synonym">Aegilops squarrosa</name>
    <dbReference type="NCBI Taxonomy" id="37682"/>
    <lineage>
        <taxon>Eukaryota</taxon>
        <taxon>Viridiplantae</taxon>
        <taxon>Streptophyta</taxon>
        <taxon>Embryophyta</taxon>
        <taxon>Tracheophyta</taxon>
        <taxon>Spermatophyta</taxon>
        <taxon>Magnoliopsida</taxon>
        <taxon>Liliopsida</taxon>
        <taxon>Poales</taxon>
        <taxon>Poaceae</taxon>
        <taxon>BOP clade</taxon>
        <taxon>Pooideae</taxon>
        <taxon>Triticodae</taxon>
        <taxon>Triticeae</taxon>
        <taxon>Triticinae</taxon>
        <taxon>Aegilops</taxon>
    </lineage>
</organism>
<proteinExistence type="predicted"/>
<accession>N1QXV8</accession>
<sequence>MASTPFLDNPCLRLLSLLDESTRWVLYEARPTKLATYFQPKYSPNSLEAQTLIARLEEDAFRGTNSKVEYVKKISDKVVTMLRNKTDELQRRAQLQSQLQQAIEAQALHGGSSSVMPEAVMVASRRPTSQSMAPQTSGLVPNQNMLHPCTSNMQIEVEKKHHGQDHYPNFQPMGITRAGPGVQSGAWPMQSGASQSESQYMARQPQATNFVGYSLASGSKPVIRPNSQHNHPLGQNDSAIGVRQPQITRLNEILRANQQEMGTQRYQMLGAQQADVSKMQPGQLRIRNNQEDARQTGFLHPPFKVSEPMTPPVQQIPGAQQSQIPAMMGSTREYDLEEIFCKIKSWKDAYFPQFLELDRRVVLPTLTEEQFSSLPEAKANLYIRKADFKKSIRRILNLMSLQKSDVHDGLKVDLPKYEKLIHHFLALLERNKTCHAKMNTGYQLQNCDEQRKAINLTGNASPITGGTSREQKQPADARILQPRQTTMARTTTPHQQSNDNYLQGIESASFSSPGSLQSSLQSWSSSMLESLRPSPLANPVVAPASPCAPVPIISMDVDSITAFLMDDNAAAAPPPKANGSNQVTRTEPIVPASPLQADIAAGHGEVQARGGDGTPVTKRPIDRLMDAIRSSSPGALHSSINSIRSFLSMSDIVPHGKIGTMLDCNSLQQQGGCNTVNKMKRVFNHTGSRSQSLPLGSMDGSCMSFECGASDSGSSSEVNFKRQKIQNASNEALLEEIKSINSTLIDTVLSISDYCGMDGIPRCDGGTTIKLSYSAVSLSPTFKSVFATSEACLVLPVKLFVPADYPRSSPVLRNDEGDEVPRYVQIRPSCLTIASSPTRRKNSSAISALADVVFRHALDALLEPQSIEAMARAWDASVRKVVTRFARQQGGGTISSMFGGWKRCAAA</sequence>
<reference evidence="1" key="1">
    <citation type="submission" date="2015-06" db="UniProtKB">
        <authorList>
            <consortium name="EnsemblPlants"/>
        </authorList>
    </citation>
    <scope>IDENTIFICATION</scope>
</reference>
<dbReference type="PANTHER" id="PTHR33137">
    <property type="entry name" value="MEDIATOR OF RNA POLYMERASE II TRANSCRIPTION SUBUNIT 15A-RELATED"/>
    <property type="match status" value="1"/>
</dbReference>
<dbReference type="GO" id="GO:0003713">
    <property type="term" value="F:transcription coactivator activity"/>
    <property type="evidence" value="ECO:0007669"/>
    <property type="project" value="InterPro"/>
</dbReference>
<name>N1QXV8_AEGTA</name>
<evidence type="ECO:0008006" key="2">
    <source>
        <dbReference type="Google" id="ProtNLM"/>
    </source>
</evidence>
<dbReference type="AlphaFoldDB" id="N1QXV8"/>
<dbReference type="ExpressionAtlas" id="N1QXV8">
    <property type="expression patterns" value="baseline"/>
</dbReference>
<dbReference type="EnsemblPlants" id="EMT16643">
    <property type="protein sequence ID" value="EMT16643"/>
    <property type="gene ID" value="F775_17399"/>
</dbReference>